<keyword evidence="2" id="KW-1185">Reference proteome</keyword>
<gene>
    <name evidence="1" type="ORF">E1B28_009526</name>
</gene>
<dbReference type="Gene3D" id="1.20.1280.50">
    <property type="match status" value="1"/>
</dbReference>
<dbReference type="KEGG" id="more:E1B28_009526"/>
<dbReference type="RefSeq" id="XP_043006876.1">
    <property type="nucleotide sequence ID" value="XM_043154421.1"/>
</dbReference>
<name>A0A9P7URS9_9AGAR</name>
<organism evidence="1 2">
    <name type="scientific">Marasmius oreades</name>
    <name type="common">fairy-ring Marasmius</name>
    <dbReference type="NCBI Taxonomy" id="181124"/>
    <lineage>
        <taxon>Eukaryota</taxon>
        <taxon>Fungi</taxon>
        <taxon>Dikarya</taxon>
        <taxon>Basidiomycota</taxon>
        <taxon>Agaricomycotina</taxon>
        <taxon>Agaricomycetes</taxon>
        <taxon>Agaricomycetidae</taxon>
        <taxon>Agaricales</taxon>
        <taxon>Marasmiineae</taxon>
        <taxon>Marasmiaceae</taxon>
        <taxon>Marasmius</taxon>
    </lineage>
</organism>
<dbReference type="PANTHER" id="PTHR38926:SF5">
    <property type="entry name" value="F-BOX AND LEUCINE-RICH REPEAT PROTEIN 6"/>
    <property type="match status" value="1"/>
</dbReference>
<proteinExistence type="predicted"/>
<dbReference type="SUPFAM" id="SSF52047">
    <property type="entry name" value="RNI-like"/>
    <property type="match status" value="1"/>
</dbReference>
<protein>
    <recommendedName>
        <fullName evidence="3">F-box domain-containing protein</fullName>
    </recommendedName>
</protein>
<dbReference type="AlphaFoldDB" id="A0A9P7URS9"/>
<comment type="caution">
    <text evidence="1">The sequence shown here is derived from an EMBL/GenBank/DDBJ whole genome shotgun (WGS) entry which is preliminary data.</text>
</comment>
<dbReference type="Proteomes" id="UP001049176">
    <property type="component" value="Chromosome 6"/>
</dbReference>
<dbReference type="Gene3D" id="3.80.10.10">
    <property type="entry name" value="Ribonuclease Inhibitor"/>
    <property type="match status" value="1"/>
</dbReference>
<dbReference type="GeneID" id="66078602"/>
<evidence type="ECO:0008006" key="3">
    <source>
        <dbReference type="Google" id="ProtNLM"/>
    </source>
</evidence>
<accession>A0A9P7URS9</accession>
<sequence length="558" mass="63329">MDNHPTSRCHHCNFDIAASHRQSPGPSQYLLEKYTKSNKYPHIHEAASIKAAMEEAKNQEILLDETIAQFQSAIASLSAEKARIQKVIRQYRWILRPIHGLPPEILIRIFSFTLDFPVPSKNEGGYETYWPSSSLSPSGMPWVLAQVSRLWRHLALAVPSLWSLVSLSWHPVPGEVTESLKLHSQIHLLCLQIQRSENYPLDVVASTRNPISIIPLYSHSHRWRTLHIELDNESVLTTSLIRGRLPLLESLELRWSGGPINELDCFEFAPRLQTLRLSGEIGTRVGDFPLKLPKLQIKHLSIHDLHNSTHLAFISHHKAVKEFPKLQTCRFSFHLETIHSFLHLRTQWPDTHVFLRNLEELELYHAQEIGGIESMLSWIKAPSLKTLSIFSTGPNRSPFEDFFAQPASLTSLTIHRVEMPASEFSAILALLKGLQHLKFGVLNGITNDYLEPLSATMLDELSIVPDLHKLALLPTPGCAHLPYDDDLLVNVLEARWRGQLTADDWRCSTGPPDGLFSVELDHEITSEKARRRIDVLRAEGMHIKECNVSKGSESVLTR</sequence>
<evidence type="ECO:0000313" key="2">
    <source>
        <dbReference type="Proteomes" id="UP001049176"/>
    </source>
</evidence>
<dbReference type="PANTHER" id="PTHR38926">
    <property type="entry name" value="F-BOX DOMAIN CONTAINING PROTEIN, EXPRESSED"/>
    <property type="match status" value="1"/>
</dbReference>
<dbReference type="OrthoDB" id="3365698at2759"/>
<reference evidence="1" key="1">
    <citation type="journal article" date="2021" name="Genome Biol. Evol.">
        <title>The assembled and annotated genome of the fairy-ring fungus Marasmius oreades.</title>
        <authorList>
            <person name="Hiltunen M."/>
            <person name="Ament-Velasquez S.L."/>
            <person name="Johannesson H."/>
        </authorList>
    </citation>
    <scope>NUCLEOTIDE SEQUENCE</scope>
    <source>
        <strain evidence="1">03SP1</strain>
    </source>
</reference>
<dbReference type="InterPro" id="IPR032675">
    <property type="entry name" value="LRR_dom_sf"/>
</dbReference>
<dbReference type="EMBL" id="CM032186">
    <property type="protein sequence ID" value="KAG7090406.1"/>
    <property type="molecule type" value="Genomic_DNA"/>
</dbReference>
<evidence type="ECO:0000313" key="1">
    <source>
        <dbReference type="EMBL" id="KAG7090406.1"/>
    </source>
</evidence>